<dbReference type="PANTHER" id="PTHR11067">
    <property type="entry name" value="INOSINE TRIPHOSPHATE PYROPHOSPHATASE/HAM1 PROTEIN"/>
    <property type="match status" value="1"/>
</dbReference>
<dbReference type="Gene3D" id="3.30.70.270">
    <property type="match status" value="1"/>
</dbReference>
<feature type="domain" description="SF3 helicase" evidence="12">
    <location>
        <begin position="990"/>
        <end position="1164"/>
    </location>
</feature>
<evidence type="ECO:0000313" key="13">
    <source>
        <dbReference type="EMBL" id="QQM16262.1"/>
    </source>
</evidence>
<dbReference type="InterPro" id="IPR043128">
    <property type="entry name" value="Rev_trsase/Diguanyl_cyclase"/>
</dbReference>
<dbReference type="GO" id="GO:0009143">
    <property type="term" value="P:nucleoside triphosphate catabolic process"/>
    <property type="evidence" value="ECO:0007669"/>
    <property type="project" value="InterPro"/>
</dbReference>
<evidence type="ECO:0000256" key="6">
    <source>
        <dbReference type="ARBA" id="ARBA00022840"/>
    </source>
</evidence>
<evidence type="ECO:0000259" key="11">
    <source>
        <dbReference type="PROSITE" id="PS50507"/>
    </source>
</evidence>
<dbReference type="SUPFAM" id="SSF56672">
    <property type="entry name" value="DNA/RNA polymerases"/>
    <property type="match status" value="1"/>
</dbReference>
<dbReference type="InterPro" id="IPR029001">
    <property type="entry name" value="ITPase-like_fam"/>
</dbReference>
<keyword evidence="10" id="KW-0812">Transmembrane</keyword>
<dbReference type="GO" id="GO:0005524">
    <property type="term" value="F:ATP binding"/>
    <property type="evidence" value="ECO:0007669"/>
    <property type="project" value="UniProtKB-KW"/>
</dbReference>
<evidence type="ECO:0000256" key="3">
    <source>
        <dbReference type="ARBA" id="ARBA00022695"/>
    </source>
</evidence>
<evidence type="ECO:0000256" key="5">
    <source>
        <dbReference type="ARBA" id="ARBA00022801"/>
    </source>
</evidence>
<dbReference type="InterPro" id="IPR014759">
    <property type="entry name" value="Helicase_SF3_ssRNA_vir"/>
</dbReference>
<feature type="transmembrane region" description="Helical" evidence="10">
    <location>
        <begin position="1445"/>
        <end position="1467"/>
    </location>
</feature>
<dbReference type="SUPFAM" id="SSF54197">
    <property type="entry name" value="HIT-like"/>
    <property type="match status" value="1"/>
</dbReference>
<dbReference type="EMBL" id="MW052071">
    <property type="protein sequence ID" value="QQM16262.1"/>
    <property type="molecule type" value="Genomic_RNA"/>
</dbReference>
<dbReference type="Pfam" id="PF00910">
    <property type="entry name" value="RNA_helicase"/>
    <property type="match status" value="1"/>
</dbReference>
<dbReference type="InterPro" id="IPR043502">
    <property type="entry name" value="DNA/RNA_pol_sf"/>
</dbReference>
<evidence type="ECO:0000256" key="9">
    <source>
        <dbReference type="SAM" id="MobiDB-lite"/>
    </source>
</evidence>
<feature type="region of interest" description="Disordered" evidence="9">
    <location>
        <begin position="48"/>
        <end position="77"/>
    </location>
</feature>
<dbReference type="InterPro" id="IPR001205">
    <property type="entry name" value="RNA-dir_pol_C"/>
</dbReference>
<feature type="coiled-coil region" evidence="8">
    <location>
        <begin position="881"/>
        <end position="936"/>
    </location>
</feature>
<dbReference type="PANTHER" id="PTHR11067:SF9">
    <property type="entry name" value="INOSINE TRIPHOSPHATE PYROPHOSPHATASE"/>
    <property type="match status" value="1"/>
</dbReference>
<evidence type="ECO:0000259" key="12">
    <source>
        <dbReference type="PROSITE" id="PS51218"/>
    </source>
</evidence>
<dbReference type="GO" id="GO:0039694">
    <property type="term" value="P:viral RNA genome replication"/>
    <property type="evidence" value="ECO:0007669"/>
    <property type="project" value="InterPro"/>
</dbReference>
<evidence type="ECO:0000256" key="1">
    <source>
        <dbReference type="ARBA" id="ARBA00008023"/>
    </source>
</evidence>
<dbReference type="GO" id="GO:0003723">
    <property type="term" value="F:RNA binding"/>
    <property type="evidence" value="ECO:0007669"/>
    <property type="project" value="InterPro"/>
</dbReference>
<keyword evidence="8" id="KW-0175">Coiled coil</keyword>
<dbReference type="Gene3D" id="3.40.50.620">
    <property type="entry name" value="HUPs"/>
    <property type="match status" value="1"/>
</dbReference>
<dbReference type="GO" id="GO:0006351">
    <property type="term" value="P:DNA-templated transcription"/>
    <property type="evidence" value="ECO:0007669"/>
    <property type="project" value="InterPro"/>
</dbReference>
<dbReference type="InterPro" id="IPR004821">
    <property type="entry name" value="Cyt_trans-like"/>
</dbReference>
<feature type="region of interest" description="Disordered" evidence="9">
    <location>
        <begin position="1245"/>
        <end position="1264"/>
    </location>
</feature>
<proteinExistence type="inferred from homology"/>
<sequence>MSSNIAQVGYVPSSTPVVSKVSNVDKVSLARSFKNSLFNYNWRTNRPIQRGPVEQQTQKSAQRHEQSSDATVSPATHAQFVSRGRVVHVSVPEVEKVPTPFLSEFETEAPKRPLTYDPQWVEACGASIPRQEPEKIVIKTLRQSDRPIPADWLEPSQSPPPTIPPPLPPVQFKCEVSKVASNVTAVTLLPSVQMERKAREVMSREGWTYVKKVAAKAATVTARAIFQATTTIIDRDFDATPMKPGVKVATSEKQRKQKAVIEEPLAKKYPTIHLMDQKHLHDVDCELSYPLLTHPERIQYWKDMSSQLSENLAFEEIDSVHIKELQHKIRSVITTMKVRREKNFAYILTPQTTTEEIADIVNRSPYPKEWVMRPWIEERKRLFAELPHYPDSDLKTIVSHGCFDNFHQGHYNQLRQCAEAYDRTFVIAYIPSDKCIKKHKNKVCVDSLEERIAKVSACEFVDLVVAGEEWEVTEKLLDTLGADKVAYESPLPGIPFTRMLITKRTPNISTSQMIADALNGVGDPEFVAKVQAQQEQFQKDTKNRLEAGTSPELLKLTEQQGPKPIDSSWYNELIKQKNLLRDAEMECRRQEKIKLGKAVEEELNKAEEARIKQFLTILYQVGKETFSPETNKEQVQPEIPIANVQVVAEEQLTSAAIMTAQSAADAMSFDFWGIIFKNWYTICTWTVFWMVFGWVVSPTLATTAMVSTLCTATFKSFSRSISRTINATVTPAVSNMVQTSVDKVVDGLERYTKIVSTEGISLKNLCTAINNHKIGIGANIMLIMNSKDITTVTYALMSTFSMLGFEQSLINTFIAKISTAALGITSINREQVGLDEVTEMASDFIGRHKTSFTMQRSMSILAMLCVAFGVNVNGSNPLKWVNEANNTRKSIEEVVGAVEEQLNLLGFIQTGKHAYMKELENQTESIRKEFEVINNQMSAAPAYFISPTGWRTWQKFKAEVMRLERIMVKNQCPDLKNSRLFIHYQIIIQKVYAWEAQLQQIRGVCGKRVEPVGVCIVGPSQIGKSKLRSEIAKRVAKKLEERSNEYPSFANATEWTTWNVQARDEYDQGYNGQEITYMDDGFADKEHKDHAMWLTFISGESVGTVQANLQEKGMPYASRLCMVSCNNLPVASSKINNIEALHRRFPYTIACQLKPRVDRPGENAAYDPDFKHLHFHVGSMHTHCGIPNNNQQCTFTQGGVPNPQCKATMQSLDELVDNIVQSMINREEKFQTELRAFTGIELNQQPQPNQEQVGLDIPSPRPSAELNGNRGVQEVLLDAFKRPKLVTIADMELVPILNLLKHTHTNLPARTYCLENHITTVYDFLIQIVNFSLVDETQARVFAELWVRLFGAGRRVCDVRLETDYVYSCRLNGGTAMYAVPTVDGVINRWDPSIPEHEMILNLCREARVVVYQQEGGNLVHFQMTGWGTTIQDPSLREIYVSSRWWYLGALITAQFVYTGLIPGFILEGYLALYGTHLLQLLHYSITHIPRFVNIEQSWFARQAQQATSPIARISSSFCVSFMYYWNKGADIVRDAWEYVWGWVKSLRHQFAWIFYKLGEFLGLTFDQTYEQWATIIADKLAMATVTIAAGAIIGLGYALYSYLFSSSSEPSQTQAYDHVVRSSARKQRKLERVTAHRQLCPEFRQTATHYQEQMKHEDFYNNGKPCPFCDEKIYGQQPTRDLGAYMQKVNKDPVYDYDNIVFPKKHSTECGMLNGNYDEEFQATCEAAEEEGLEWFGFQKNFGSSSGGSVPHTHTKYYRHQDGDCPWWTPSERFKKFINEHGWALDIYSVRSPGNKRAIIIPFTCQYDFQVFGQLVKLLQPLWRQSSCSSWTLDGYVNDQWICGSFTLLTSSISGSERGWTPSELKSLAPLIREILNREISNIDLVDPTFVYTEEKFEDAVLTTVSSNVKFPQVRTLPYNEQDRKRFEASVMQIAGESLIVCTGNEQKQREFAQLLPHIQLEFHSFSWDEIQGDSWEIACNKVKAAYNHFKRPVLIDDSSLSFAALNGMPGPYIKDFILKMGAKGIADMIAKLGDNKASARSIIAVYNGIGEPKIFESKVDGYIIPPTHELTRENWDSIFSPDGKQTFAELPLSVKPRAGAISGMVESTVFVELGCQEPSKQQSADDAALDLCRILETRIGVIVQRAFEGGQPKDEHAWEILDQYRYGAWCSGLAIGSQVLCPGHVGVEGSWYKVYPMEGLEPTKTKKWNLKPYAFAQLVRHDTVKDIGVLQLYSNPEAKRRLTSQRGSPVHIPTAIGPCNYAYILANHLMTEEAWLQASKGVACVQYVPTEGMLCPGYASYTGTRQLMIERNGEVVTEEKDVIVVQGIQTDINTTQNGDCGGLLIAMNSHLPRKVLGFHVLGTSYDSKSVILHKGVLDTLLVQSAQISDTNVIINSHPTLTAEAGQGNKQLKDWPEVEWAPPALQCHDCIKPGFPTDLPKGDDVIPIGVLTYPHMPAPVRSPPEELIGNSTSVPQIEAWMPSPFHKAFEIQSVPSALNPSDERIEVDLPRNALGRKSLLLEPNSVMGEVLPEPDTDILSQVYEDLMREWEALFANDNLAVPDQPEEALEYGLNGVPNGQFVGGMNLQASCGIPWNEVPANAMKSNFINVDSEGKRSFNLDNKGGVKLKAACILKLVCAQRGLRTKSFSASKLKDCLVKPDHVKIGKTRVFNCSSVEDVIVGNALFGTFKEAYMAKAKELNHGIGINVHSAQWRAIYDDLNELPNWFDVDYKNFDKHLPSVFLRLGFQMMIKIIEKSKDSWTLARYVLAESWVNSLMVDFQTVYMTEHSNKSGDVLTTVINSVVNQMFMIYCFYKTVKRDFALMRESIRFRTFGDDIVITVSDEVKGKFNFVTVQKCLASIGQIATPAKKCIDAPEFTPKEEITFLKRRFELRDGIVIGPLAKSSIESVFGWTRIPAADVTIWGELLKSHADEAVLHGKEYYEYYCKRLMGSAITCKNKVLKMLAISILARSYETVWQQYKDKLVGFEDQVNKEQMWGMIAADLATSGLQAMSKKHKGFSGAAKSASFGMNALTRPFTAAAEGVSKGFNAMTNAAKSMTTKDKNNPTTTARKAHKTTDRAGAFITRSVPNTSLSLKGVTTGESSTDKSSGKTKAKAMKIGKSVVGTVGSGVVGAVIKFGVDKILTQATAGGAKAKPYFTPKSMGRTHAPNVEQMEVECDPDEILVTRSPQQIQSMHVQGRLFDDVSIPNITIGLSDFTELAGCAFESEVGPPTEIPWVGGSKIPGFVLRPSYRKEFIHRPLATEFGDLFHYPLITPFSIPLDSTPLVFEPYMSQTFLSMFQQSSTPWWGFSYDYVYIFRLDEPLGSSHVIEIDVASQRKTLTATTNRRKIIWTTRDYPAVAVFVGWMGPRFVIPQLSPGSITPRTGMVFEPMSVRFTVVHKNVSDSVVEPLNAICWQMPVNISSLGMKMAATWAEVWTPVEPNSQLMSPFAQPITHEVAFINKEESAPDTEDPINTTDITTSLIQPVLEEPAIGAQSSLPGASNVATAWTNPRWWGLGTVDISGVGPILNGTRQVWDVNPIRLPNQDAGESMSKPFLKWEMCTGTWKNGHLMGFELMIISARNPHTSGVIMVYSCAYPDGVPSGVTHTQCAQRSYHVLGGAPSVHDLEIPQAVYMTDGVLDSHALVSGPGLGINYVAGYNQALLPWFEIRAFSMCWAMTVLSLNSSDTSASIHQTITMYIRPTYMNFRIPRKTHLFNPNGRKLEEKEEVTFTDLAQAFTNLAINHEQSSDDAPIVPVGIDQTTYLATGGHDDVSPNDEFWVRLLDDTFYVDTYENSINPAAWSTLVRIRINPFAMPERIGNYATNWTNFREKADRYSICVPTGEGLWGPYYGMYKIILRMPVSIGCNVIHFAIPPEHNEISDGILTGTSHMLSYSGAKMFSVGANAPSAQMQDSGLILTPSLVGTGGSEDGLPADMGVLPVSKYLGYMDCQLYTDNNPLSGVYQYVGTDLFVQLTDFYAQIGYSSLPEEQASEMTIPYSLFINMSHARWMWQRYETIGVIRSISPYRPHAGHVSTKALLEATAFHFQVGSRDQGMKLAAICAKLLKDGKTSFSYNHSKELYSGPPATPDELKEIYKRAIDASR</sequence>
<dbReference type="Pfam" id="PF01467">
    <property type="entry name" value="CTP_transf_like"/>
    <property type="match status" value="1"/>
</dbReference>
<comment type="similarity">
    <text evidence="1">Belongs to the HAM1 NTPase family.</text>
</comment>
<keyword evidence="10" id="KW-0472">Membrane</keyword>
<keyword evidence="3" id="KW-0548">Nucleotidyltransferase</keyword>
<reference evidence="13" key="2">
    <citation type="submission" date="2020-09" db="EMBL/GenBank/DDBJ databases">
        <authorList>
            <person name="Le Lay C."/>
            <person name="Shi M."/>
            <person name="Bucek A."/>
            <person name="Bourguignon T."/>
            <person name="Lo N."/>
            <person name="Holmes E.C."/>
        </authorList>
    </citation>
    <scope>NUCLEOTIDE SEQUENCE</scope>
    <source>
        <strain evidence="13">2v_3</strain>
    </source>
</reference>
<dbReference type="GO" id="GO:0003724">
    <property type="term" value="F:RNA helicase activity"/>
    <property type="evidence" value="ECO:0007669"/>
    <property type="project" value="InterPro"/>
</dbReference>
<dbReference type="InterPro" id="IPR002637">
    <property type="entry name" value="RdgB/HAM1"/>
</dbReference>
<dbReference type="InterPro" id="IPR007094">
    <property type="entry name" value="RNA-dir_pol_PSvirus"/>
</dbReference>
<dbReference type="NCBIfam" id="TIGR00125">
    <property type="entry name" value="cyt_tran_rel"/>
    <property type="match status" value="1"/>
</dbReference>
<feature type="transmembrane region" description="Helical" evidence="10">
    <location>
        <begin position="1581"/>
        <end position="1604"/>
    </location>
</feature>
<evidence type="ECO:0000256" key="7">
    <source>
        <dbReference type="ARBA" id="ARBA00022953"/>
    </source>
</evidence>
<protein>
    <submittedName>
        <fullName evidence="13">Putative replicase</fullName>
    </submittedName>
</protein>
<dbReference type="InterPro" id="IPR036265">
    <property type="entry name" value="HIT-like_sf"/>
</dbReference>
<dbReference type="Gene3D" id="3.90.950.10">
    <property type="match status" value="1"/>
</dbReference>
<evidence type="ECO:0000256" key="10">
    <source>
        <dbReference type="SAM" id="Phobius"/>
    </source>
</evidence>
<dbReference type="GO" id="GO:0047429">
    <property type="term" value="F:nucleoside triphosphate diphosphatase activity"/>
    <property type="evidence" value="ECO:0007669"/>
    <property type="project" value="InterPro"/>
</dbReference>
<dbReference type="Pfam" id="PF00680">
    <property type="entry name" value="RdRP_1"/>
    <property type="match status" value="1"/>
</dbReference>
<dbReference type="SUPFAM" id="SSF52374">
    <property type="entry name" value="Nucleotidylyl transferase"/>
    <property type="match status" value="1"/>
</dbReference>
<feature type="domain" description="RdRp catalytic" evidence="11">
    <location>
        <begin position="2725"/>
        <end position="2850"/>
    </location>
</feature>
<reference evidence="13" key="1">
    <citation type="journal article" date="2020" name="Viruses">
        <title>Unmapped RNA Virus Diversity in Termites and their Symbionts.</title>
        <authorList>
            <person name="Lay C.L."/>
            <person name="Shi M."/>
            <person name="Bucek A."/>
            <person name="Bourguignon T."/>
            <person name="Lo N."/>
            <person name="Holmes E.C."/>
        </authorList>
    </citation>
    <scope>NUCLEOTIDE SEQUENCE</scope>
    <source>
        <strain evidence="13">2v_3</strain>
    </source>
</reference>
<dbReference type="InterPro" id="IPR014729">
    <property type="entry name" value="Rossmann-like_a/b/a_fold"/>
</dbReference>
<keyword evidence="6" id="KW-0067">ATP-binding</keyword>
<dbReference type="InterPro" id="IPR000605">
    <property type="entry name" value="Helicase_SF3_ssDNA/RNA_vir"/>
</dbReference>
<keyword evidence="4" id="KW-0547">Nucleotide-binding</keyword>
<keyword evidence="5" id="KW-0378">Hydrolase</keyword>
<dbReference type="PROSITE" id="PS50507">
    <property type="entry name" value="RDRP_SSRNA_POS"/>
    <property type="match status" value="1"/>
</dbReference>
<organism evidence="13">
    <name type="scientific">Jaksystermes virus</name>
    <dbReference type="NCBI Taxonomy" id="2796597"/>
    <lineage>
        <taxon>Viruses</taxon>
        <taxon>Riboviria</taxon>
    </lineage>
</organism>
<dbReference type="InterPro" id="IPR009003">
    <property type="entry name" value="Peptidase_S1_PA"/>
</dbReference>
<evidence type="ECO:0000256" key="8">
    <source>
        <dbReference type="SAM" id="Coils"/>
    </source>
</evidence>
<dbReference type="Gene3D" id="1.20.960.20">
    <property type="match status" value="1"/>
</dbReference>
<dbReference type="CDD" id="cd00515">
    <property type="entry name" value="HAM1"/>
    <property type="match status" value="1"/>
</dbReference>
<evidence type="ECO:0000256" key="2">
    <source>
        <dbReference type="ARBA" id="ARBA00022679"/>
    </source>
</evidence>
<dbReference type="Pfam" id="PF01725">
    <property type="entry name" value="Ham1p_like"/>
    <property type="match status" value="1"/>
</dbReference>
<keyword evidence="10" id="KW-1133">Transmembrane helix</keyword>
<dbReference type="SUPFAM" id="SSF52972">
    <property type="entry name" value="ITPase-like"/>
    <property type="match status" value="1"/>
</dbReference>
<evidence type="ECO:0000256" key="4">
    <source>
        <dbReference type="ARBA" id="ARBA00022741"/>
    </source>
</evidence>
<dbReference type="PROSITE" id="PS51218">
    <property type="entry name" value="SF3_HELICASE_2"/>
    <property type="match status" value="1"/>
</dbReference>
<name>A0A7T7K9G7_9VIRU</name>
<dbReference type="SUPFAM" id="SSF50494">
    <property type="entry name" value="Trypsin-like serine proteases"/>
    <property type="match status" value="1"/>
</dbReference>
<keyword evidence="2" id="KW-0808">Transferase</keyword>
<keyword evidence="7" id="KW-0693">Viral RNA replication</keyword>
<dbReference type="GO" id="GO:0003968">
    <property type="term" value="F:RNA-directed RNA polymerase activity"/>
    <property type="evidence" value="ECO:0007669"/>
    <property type="project" value="InterPro"/>
</dbReference>
<accession>A0A7T7K9G7</accession>